<protein>
    <submittedName>
        <fullName evidence="2">Uncharacterized protein</fullName>
    </submittedName>
</protein>
<evidence type="ECO:0000256" key="1">
    <source>
        <dbReference type="SAM" id="MobiDB-lite"/>
    </source>
</evidence>
<feature type="region of interest" description="Disordered" evidence="1">
    <location>
        <begin position="65"/>
        <end position="86"/>
    </location>
</feature>
<name>A0A5B0PFG2_PUCGR</name>
<evidence type="ECO:0000313" key="2">
    <source>
        <dbReference type="EMBL" id="KAA1099380.1"/>
    </source>
</evidence>
<accession>A0A5B0PFG2</accession>
<keyword evidence="3" id="KW-1185">Reference proteome</keyword>
<dbReference type="Proteomes" id="UP000324748">
    <property type="component" value="Unassembled WGS sequence"/>
</dbReference>
<organism evidence="2 3">
    <name type="scientific">Puccinia graminis f. sp. tritici</name>
    <dbReference type="NCBI Taxonomy" id="56615"/>
    <lineage>
        <taxon>Eukaryota</taxon>
        <taxon>Fungi</taxon>
        <taxon>Dikarya</taxon>
        <taxon>Basidiomycota</taxon>
        <taxon>Pucciniomycotina</taxon>
        <taxon>Pucciniomycetes</taxon>
        <taxon>Pucciniales</taxon>
        <taxon>Pucciniaceae</taxon>
        <taxon>Puccinia</taxon>
    </lineage>
</organism>
<dbReference type="OrthoDB" id="10345388at2759"/>
<gene>
    <name evidence="2" type="ORF">PGT21_005418</name>
</gene>
<reference evidence="2 3" key="1">
    <citation type="submission" date="2019-05" db="EMBL/GenBank/DDBJ databases">
        <title>Emergence of the Ug99 lineage of the wheat stem rust pathogen through somatic hybridization.</title>
        <authorList>
            <person name="Li F."/>
            <person name="Upadhyaya N.M."/>
            <person name="Sperschneider J."/>
            <person name="Matny O."/>
            <person name="Nguyen-Phuc H."/>
            <person name="Mago R."/>
            <person name="Raley C."/>
            <person name="Miller M.E."/>
            <person name="Silverstein K.A.T."/>
            <person name="Henningsen E."/>
            <person name="Hirsch C.D."/>
            <person name="Visser B."/>
            <person name="Pretorius Z.A."/>
            <person name="Steffenson B.J."/>
            <person name="Schwessinger B."/>
            <person name="Dodds P.N."/>
            <person name="Figueroa M."/>
        </authorList>
    </citation>
    <scope>NUCLEOTIDE SEQUENCE [LARGE SCALE GENOMIC DNA]</scope>
    <source>
        <strain evidence="2">21-0</strain>
    </source>
</reference>
<sequence>MVLPEKSTSLAASIPNVFTKGRKRLSGEELGFQTKGDSEIHWHTSKKLGVDLNATGGSHVRGEGLKNFPGPSDHILHQQGLNGKYL</sequence>
<dbReference type="EMBL" id="VSWC01000054">
    <property type="protein sequence ID" value="KAA1099380.1"/>
    <property type="molecule type" value="Genomic_DNA"/>
</dbReference>
<comment type="caution">
    <text evidence="2">The sequence shown here is derived from an EMBL/GenBank/DDBJ whole genome shotgun (WGS) entry which is preliminary data.</text>
</comment>
<evidence type="ECO:0000313" key="3">
    <source>
        <dbReference type="Proteomes" id="UP000324748"/>
    </source>
</evidence>
<dbReference type="AlphaFoldDB" id="A0A5B0PFG2"/>
<proteinExistence type="predicted"/>